<evidence type="ECO:0008006" key="3">
    <source>
        <dbReference type="Google" id="ProtNLM"/>
    </source>
</evidence>
<dbReference type="GeneID" id="7838275"/>
<dbReference type="OrthoDB" id="303614at2759"/>
<dbReference type="KEGG" id="tet:TTHERM_00125580"/>
<dbReference type="EMBL" id="GG662699">
    <property type="protein sequence ID" value="EAR95992.1"/>
    <property type="molecule type" value="Genomic_DNA"/>
</dbReference>
<protein>
    <recommendedName>
        <fullName evidence="3">NLI interacting factor-like phosphatase</fullName>
    </recommendedName>
</protein>
<dbReference type="OMA" id="FEHNNIM"/>
<dbReference type="Proteomes" id="UP000009168">
    <property type="component" value="Unassembled WGS sequence"/>
</dbReference>
<dbReference type="RefSeq" id="XP_001016237.1">
    <property type="nucleotide sequence ID" value="XM_001016237.3"/>
</dbReference>
<dbReference type="InterPro" id="IPR036412">
    <property type="entry name" value="HAD-like_sf"/>
</dbReference>
<name>I7LUT2_TETTS</name>
<dbReference type="eggNOG" id="ENOG502SQH3">
    <property type="taxonomic scope" value="Eukaryota"/>
</dbReference>
<organism evidence="1 2">
    <name type="scientific">Tetrahymena thermophila (strain SB210)</name>
    <dbReference type="NCBI Taxonomy" id="312017"/>
    <lineage>
        <taxon>Eukaryota</taxon>
        <taxon>Sar</taxon>
        <taxon>Alveolata</taxon>
        <taxon>Ciliophora</taxon>
        <taxon>Intramacronucleata</taxon>
        <taxon>Oligohymenophorea</taxon>
        <taxon>Hymenostomatida</taxon>
        <taxon>Tetrahymenina</taxon>
        <taxon>Tetrahymenidae</taxon>
        <taxon>Tetrahymena</taxon>
    </lineage>
</organism>
<dbReference type="InterPro" id="IPR023214">
    <property type="entry name" value="HAD_sf"/>
</dbReference>
<dbReference type="STRING" id="312017.I7LUT2"/>
<evidence type="ECO:0000313" key="1">
    <source>
        <dbReference type="EMBL" id="EAR95992.1"/>
    </source>
</evidence>
<dbReference type="SUPFAM" id="SSF56784">
    <property type="entry name" value="HAD-like"/>
    <property type="match status" value="1"/>
</dbReference>
<proteinExistence type="predicted"/>
<dbReference type="HOGENOM" id="CLU_1201947_0_0_1"/>
<keyword evidence="2" id="KW-1185">Reference proteome</keyword>
<dbReference type="InParanoid" id="I7LUT2"/>
<reference evidence="2" key="1">
    <citation type="journal article" date="2006" name="PLoS Biol.">
        <title>Macronuclear genome sequence of the ciliate Tetrahymena thermophila, a model eukaryote.</title>
        <authorList>
            <person name="Eisen J.A."/>
            <person name="Coyne R.S."/>
            <person name="Wu M."/>
            <person name="Wu D."/>
            <person name="Thiagarajan M."/>
            <person name="Wortman J.R."/>
            <person name="Badger J.H."/>
            <person name="Ren Q."/>
            <person name="Amedeo P."/>
            <person name="Jones K.M."/>
            <person name="Tallon L.J."/>
            <person name="Delcher A.L."/>
            <person name="Salzberg S.L."/>
            <person name="Silva J.C."/>
            <person name="Haas B.J."/>
            <person name="Majoros W.H."/>
            <person name="Farzad M."/>
            <person name="Carlton J.M."/>
            <person name="Smith R.K. Jr."/>
            <person name="Garg J."/>
            <person name="Pearlman R.E."/>
            <person name="Karrer K.M."/>
            <person name="Sun L."/>
            <person name="Manning G."/>
            <person name="Elde N.C."/>
            <person name="Turkewitz A.P."/>
            <person name="Asai D.J."/>
            <person name="Wilkes D.E."/>
            <person name="Wang Y."/>
            <person name="Cai H."/>
            <person name="Collins K."/>
            <person name="Stewart B.A."/>
            <person name="Lee S.R."/>
            <person name="Wilamowska K."/>
            <person name="Weinberg Z."/>
            <person name="Ruzzo W.L."/>
            <person name="Wloga D."/>
            <person name="Gaertig J."/>
            <person name="Frankel J."/>
            <person name="Tsao C.-C."/>
            <person name="Gorovsky M.A."/>
            <person name="Keeling P.J."/>
            <person name="Waller R.F."/>
            <person name="Patron N.J."/>
            <person name="Cherry J.M."/>
            <person name="Stover N.A."/>
            <person name="Krieger C.J."/>
            <person name="del Toro C."/>
            <person name="Ryder H.F."/>
            <person name="Williamson S.C."/>
            <person name="Barbeau R.A."/>
            <person name="Hamilton E.P."/>
            <person name="Orias E."/>
        </authorList>
    </citation>
    <scope>NUCLEOTIDE SEQUENCE [LARGE SCALE GENOMIC DNA]</scope>
    <source>
        <strain evidence="2">SB210</strain>
    </source>
</reference>
<dbReference type="Gene3D" id="3.40.50.1000">
    <property type="entry name" value="HAD superfamily/HAD-like"/>
    <property type="match status" value="1"/>
</dbReference>
<gene>
    <name evidence="1" type="ORF">TTHERM_00125580</name>
</gene>
<dbReference type="AlphaFoldDB" id="I7LUT2"/>
<sequence length="231" mass="27184">MSGRTIKKVLITFDLNKTLLYAYKKSKVQHFNDLRLLENIQPSDQVEGYNLYFRNGRPELLNYLFMENSDLYQVGVWSSLDADFTGHFAKSFFGRYYRNLAFVIATNRVEYEGNLKQVSVEPLQIKRNFHQIQDKFPGFEHNNIMMVSNYKNLVDEYTSNDIILNKFDPLIIGNSFTVDFSLQALVKYLRGMRVFVTKKNIEDIRPMMQAKHFSTMIGRVNNTATNYTEYR</sequence>
<evidence type="ECO:0000313" key="2">
    <source>
        <dbReference type="Proteomes" id="UP000009168"/>
    </source>
</evidence>
<accession>I7LUT2</accession>